<evidence type="ECO:0000256" key="11">
    <source>
        <dbReference type="PIRNR" id="PIRNR006268"/>
    </source>
</evidence>
<comment type="function">
    <text evidence="12">Flavin transferase that catalyzes the transfer of the FMN moiety of FAD and its covalent binding to the hydroxyl group of a threonine residue in a target flavoprotein.</text>
</comment>
<evidence type="ECO:0000256" key="8">
    <source>
        <dbReference type="ARBA" id="ARBA00022842"/>
    </source>
</evidence>
<accession>A0ABX7M6H9</accession>
<comment type="catalytic activity">
    <reaction evidence="10 11 12">
        <text>L-threonyl-[protein] + FAD = FMN-L-threonyl-[protein] + AMP + H(+)</text>
        <dbReference type="Rhea" id="RHEA:36847"/>
        <dbReference type="Rhea" id="RHEA-COMP:11060"/>
        <dbReference type="Rhea" id="RHEA-COMP:11061"/>
        <dbReference type="ChEBI" id="CHEBI:15378"/>
        <dbReference type="ChEBI" id="CHEBI:30013"/>
        <dbReference type="ChEBI" id="CHEBI:57692"/>
        <dbReference type="ChEBI" id="CHEBI:74257"/>
        <dbReference type="ChEBI" id="CHEBI:456215"/>
        <dbReference type="EC" id="2.7.1.180"/>
    </reaction>
</comment>
<keyword evidence="12" id="KW-1003">Cell membrane</keyword>
<dbReference type="Proteomes" id="UP000663454">
    <property type="component" value="Chromosome"/>
</dbReference>
<sequence>MKKYCFFLMLVLTLASCKPAVRKEGRTVFALGTVCSIQLFTEKPQAEADAVLQTCTRRLEELERHLNANAESSTLIDINKASGVSAVNVPADIYPLFKRAVFFAEKTNGAFNPVIGSVVKLWNIGFENARKPDDQDIQTALSHTDYGDVQLTGTAVFLKKERMKLDLGAIAKGFAADELTRIVKQAGIAHAVIDIGGTISTVGKRPDGNLWNIGIRDPRVQQGQPIISAPIEDCCISTSGSYERYFEQDGIRYHHIIDPSTGYPVRNNLIAVSVFSNSATDADALSTASFVLGYEKATTALAELPGTEALFIFDDNSIRVTSGLQQHITMLNPAFRFADTNEDVAGK</sequence>
<keyword evidence="12" id="KW-0472">Membrane</keyword>
<keyword evidence="12" id="KW-0449">Lipoprotein</keyword>
<dbReference type="PANTHER" id="PTHR30040:SF2">
    <property type="entry name" value="FAD:PROTEIN FMN TRANSFERASE"/>
    <property type="match status" value="1"/>
</dbReference>
<dbReference type="GO" id="GO:0016740">
    <property type="term" value="F:transferase activity"/>
    <property type="evidence" value="ECO:0007669"/>
    <property type="project" value="UniProtKB-KW"/>
</dbReference>
<dbReference type="RefSeq" id="WP_040859279.1">
    <property type="nucleotide sequence ID" value="NZ_CP031393.1"/>
</dbReference>
<dbReference type="EC" id="2.7.1.180" evidence="2 11"/>
<evidence type="ECO:0000256" key="10">
    <source>
        <dbReference type="ARBA" id="ARBA00048540"/>
    </source>
</evidence>
<dbReference type="PROSITE" id="PS51257">
    <property type="entry name" value="PROKAR_LIPOPROTEIN"/>
    <property type="match status" value="1"/>
</dbReference>
<evidence type="ECO:0000313" key="13">
    <source>
        <dbReference type="EMBL" id="QSH98459.1"/>
    </source>
</evidence>
<evidence type="ECO:0000256" key="9">
    <source>
        <dbReference type="ARBA" id="ARBA00031306"/>
    </source>
</evidence>
<protein>
    <recommendedName>
        <fullName evidence="3 11">FAD:protein FMN transferase</fullName>
        <ecNumber evidence="2 11">2.7.1.180</ecNumber>
    </recommendedName>
    <alternativeName>
        <fullName evidence="9 11">Flavin transferase</fullName>
    </alternativeName>
</protein>
<evidence type="ECO:0000256" key="1">
    <source>
        <dbReference type="ARBA" id="ARBA00001946"/>
    </source>
</evidence>
<keyword evidence="7 11" id="KW-0274">FAD</keyword>
<dbReference type="EMBL" id="CP031393">
    <property type="protein sequence ID" value="QSH98459.1"/>
    <property type="molecule type" value="Genomic_DNA"/>
</dbReference>
<keyword evidence="5 11" id="KW-0808">Transferase</keyword>
<evidence type="ECO:0000256" key="4">
    <source>
        <dbReference type="ARBA" id="ARBA00022630"/>
    </source>
</evidence>
<evidence type="ECO:0000256" key="7">
    <source>
        <dbReference type="ARBA" id="ARBA00022827"/>
    </source>
</evidence>
<evidence type="ECO:0000256" key="2">
    <source>
        <dbReference type="ARBA" id="ARBA00011955"/>
    </source>
</evidence>
<name>A0ABX7M6H9_TREMD</name>
<dbReference type="SUPFAM" id="SSF143631">
    <property type="entry name" value="ApbE-like"/>
    <property type="match status" value="1"/>
</dbReference>
<evidence type="ECO:0000313" key="14">
    <source>
        <dbReference type="Proteomes" id="UP000663454"/>
    </source>
</evidence>
<comment type="similarity">
    <text evidence="11 12">Belongs to the ApbE family.</text>
</comment>
<evidence type="ECO:0000256" key="12">
    <source>
        <dbReference type="RuleBase" id="RU363002"/>
    </source>
</evidence>
<evidence type="ECO:0000256" key="6">
    <source>
        <dbReference type="ARBA" id="ARBA00022723"/>
    </source>
</evidence>
<keyword evidence="6 11" id="KW-0479">Metal-binding</keyword>
<reference evidence="13 14" key="1">
    <citation type="submission" date="2018-08" db="EMBL/GenBank/DDBJ databases">
        <authorList>
            <person name="Clegg S.R."/>
            <person name="Carter S.D."/>
            <person name="Radford A.D."/>
            <person name="Darby A."/>
            <person name="Hall N."/>
            <person name="Birtles R."/>
            <person name="Evans N.J."/>
        </authorList>
    </citation>
    <scope>NUCLEOTIDE SEQUENCE [LARGE SCALE GENOMIC DNA]</scope>
    <source>
        <strain evidence="13 14">ATCC 700293</strain>
    </source>
</reference>
<keyword evidence="12" id="KW-0997">Cell inner membrane</keyword>
<comment type="cofactor">
    <cofactor evidence="1 12">
        <name>Mg(2+)</name>
        <dbReference type="ChEBI" id="CHEBI:18420"/>
    </cofactor>
</comment>
<dbReference type="InterPro" id="IPR024932">
    <property type="entry name" value="ApbE"/>
</dbReference>
<evidence type="ECO:0000256" key="5">
    <source>
        <dbReference type="ARBA" id="ARBA00022679"/>
    </source>
</evidence>
<comment type="subcellular location">
    <subcellularLocation>
        <location evidence="12">Cell inner membrane</location>
        <topology evidence="12">Lipid-anchor</topology>
        <orientation evidence="12">Periplasmic side</orientation>
    </subcellularLocation>
</comment>
<dbReference type="PIRSF" id="PIRSF006268">
    <property type="entry name" value="ApbE"/>
    <property type="match status" value="1"/>
</dbReference>
<dbReference type="PANTHER" id="PTHR30040">
    <property type="entry name" value="THIAMINE BIOSYNTHESIS LIPOPROTEIN APBE"/>
    <property type="match status" value="1"/>
</dbReference>
<dbReference type="InterPro" id="IPR003374">
    <property type="entry name" value="ApbE-like_sf"/>
</dbReference>
<dbReference type="Gene3D" id="3.10.520.10">
    <property type="entry name" value="ApbE-like domains"/>
    <property type="match status" value="1"/>
</dbReference>
<evidence type="ECO:0000256" key="3">
    <source>
        <dbReference type="ARBA" id="ARBA00016337"/>
    </source>
</evidence>
<keyword evidence="14" id="KW-1185">Reference proteome</keyword>
<keyword evidence="4 11" id="KW-0285">Flavoprotein</keyword>
<dbReference type="Pfam" id="PF02424">
    <property type="entry name" value="ApbE"/>
    <property type="match status" value="1"/>
</dbReference>
<keyword evidence="8 11" id="KW-0460">Magnesium</keyword>
<organism evidence="13 14">
    <name type="scientific">Treponema medium</name>
    <dbReference type="NCBI Taxonomy" id="58231"/>
    <lineage>
        <taxon>Bacteria</taxon>
        <taxon>Pseudomonadati</taxon>
        <taxon>Spirochaetota</taxon>
        <taxon>Spirochaetia</taxon>
        <taxon>Spirochaetales</taxon>
        <taxon>Treponemataceae</taxon>
        <taxon>Treponema</taxon>
    </lineage>
</organism>
<proteinExistence type="inferred from homology"/>
<gene>
    <name evidence="13" type="ORF">DWB79_12035</name>
</gene>